<protein>
    <submittedName>
        <fullName evidence="1">Uncharacterized protein</fullName>
    </submittedName>
</protein>
<sequence length="108" mass="12812">MWVKFCLQNLDRKPPKVMIETSSALSREQGSPYTILIPSSLELMWRCTVLRMLWVMLCQHNLYRKNSKGAEPFFIPSLQQEVFELLEFVSKIYKIESKMENLCRKCAY</sequence>
<dbReference type="EMBL" id="BPLR01001056">
    <property type="protein sequence ID" value="GIY99516.1"/>
    <property type="molecule type" value="Genomic_DNA"/>
</dbReference>
<organism evidence="1 2">
    <name type="scientific">Caerostris extrusa</name>
    <name type="common">Bark spider</name>
    <name type="synonym">Caerostris bankana</name>
    <dbReference type="NCBI Taxonomy" id="172846"/>
    <lineage>
        <taxon>Eukaryota</taxon>
        <taxon>Metazoa</taxon>
        <taxon>Ecdysozoa</taxon>
        <taxon>Arthropoda</taxon>
        <taxon>Chelicerata</taxon>
        <taxon>Arachnida</taxon>
        <taxon>Araneae</taxon>
        <taxon>Araneomorphae</taxon>
        <taxon>Entelegynae</taxon>
        <taxon>Araneoidea</taxon>
        <taxon>Araneidae</taxon>
        <taxon>Caerostris</taxon>
    </lineage>
</organism>
<dbReference type="AlphaFoldDB" id="A0AAV4XWJ6"/>
<gene>
    <name evidence="1" type="ORF">CEXT_321651</name>
</gene>
<evidence type="ECO:0000313" key="1">
    <source>
        <dbReference type="EMBL" id="GIY99516.1"/>
    </source>
</evidence>
<keyword evidence="2" id="KW-1185">Reference proteome</keyword>
<evidence type="ECO:0000313" key="2">
    <source>
        <dbReference type="Proteomes" id="UP001054945"/>
    </source>
</evidence>
<dbReference type="Proteomes" id="UP001054945">
    <property type="component" value="Unassembled WGS sequence"/>
</dbReference>
<proteinExistence type="predicted"/>
<name>A0AAV4XWJ6_CAEEX</name>
<comment type="caution">
    <text evidence="1">The sequence shown here is derived from an EMBL/GenBank/DDBJ whole genome shotgun (WGS) entry which is preliminary data.</text>
</comment>
<reference evidence="1 2" key="1">
    <citation type="submission" date="2021-06" db="EMBL/GenBank/DDBJ databases">
        <title>Caerostris extrusa draft genome.</title>
        <authorList>
            <person name="Kono N."/>
            <person name="Arakawa K."/>
        </authorList>
    </citation>
    <scope>NUCLEOTIDE SEQUENCE [LARGE SCALE GENOMIC DNA]</scope>
</reference>
<accession>A0AAV4XWJ6</accession>